<dbReference type="InterPro" id="IPR011010">
    <property type="entry name" value="DNA_brk_join_enz"/>
</dbReference>
<gene>
    <name evidence="7" type="ORF">INF28_09345</name>
</gene>
<dbReference type="GO" id="GO:0003677">
    <property type="term" value="F:DNA binding"/>
    <property type="evidence" value="ECO:0007669"/>
    <property type="project" value="UniProtKB-KW"/>
</dbReference>
<evidence type="ECO:0000256" key="2">
    <source>
        <dbReference type="ARBA" id="ARBA00008857"/>
    </source>
</evidence>
<keyword evidence="5" id="KW-0233">DNA recombination</keyword>
<dbReference type="InterPro" id="IPR002104">
    <property type="entry name" value="Integrase_catalytic"/>
</dbReference>
<dbReference type="Proteomes" id="UP000806542">
    <property type="component" value="Unassembled WGS sequence"/>
</dbReference>
<dbReference type="InterPro" id="IPR013762">
    <property type="entry name" value="Integrase-like_cat_sf"/>
</dbReference>
<feature type="domain" description="Tyr recombinase" evidence="6">
    <location>
        <begin position="206"/>
        <end position="429"/>
    </location>
</feature>
<dbReference type="InterPro" id="IPR010998">
    <property type="entry name" value="Integrase_recombinase_N"/>
</dbReference>
<dbReference type="Pfam" id="PF00589">
    <property type="entry name" value="Phage_integrase"/>
    <property type="match status" value="1"/>
</dbReference>
<dbReference type="EMBL" id="JADCKB010000020">
    <property type="protein sequence ID" value="MBE5040664.1"/>
    <property type="molecule type" value="Genomic_DNA"/>
</dbReference>
<evidence type="ECO:0000313" key="8">
    <source>
        <dbReference type="Proteomes" id="UP000806542"/>
    </source>
</evidence>
<dbReference type="GO" id="GO:0006310">
    <property type="term" value="P:DNA recombination"/>
    <property type="evidence" value="ECO:0007669"/>
    <property type="project" value="UniProtKB-KW"/>
</dbReference>
<keyword evidence="8" id="KW-1185">Reference proteome</keyword>
<dbReference type="InterPro" id="IPR004107">
    <property type="entry name" value="Integrase_SAM-like_N"/>
</dbReference>
<keyword evidence="4" id="KW-0238">DNA-binding</keyword>
<dbReference type="Pfam" id="PF14659">
    <property type="entry name" value="Phage_int_SAM_3"/>
    <property type="match status" value="1"/>
</dbReference>
<evidence type="ECO:0000313" key="7">
    <source>
        <dbReference type="EMBL" id="MBE5040664.1"/>
    </source>
</evidence>
<comment type="similarity">
    <text evidence="2">Belongs to the 'phage' integrase family.</text>
</comment>
<sequence>MSKNVTGTIREKKGLYYAVINYYGENEERKQKWFPTKLPVRGNKKKAEAILKQVLCEFEIPISKGEKVNLCVNQKIQIENTGDAAVVNVKSVISTKVAEDMSLDDFPKDQVQFLLFSDYLKKYVPLTLKRKKKIEATTYSAYVGNINNPIAPYFEEKGITLGELTAEDIQDFYDVQLERVTANTVIHYHAIIRLALCYARKMGYIKENPIEEVDKPEKNQFVGKFYNSSELSEAIRLTKNTKLELPVIFGGFYGLRRSEIVGLRWSAIDFDNNVFYVNHTVTTPNIDGKKTIVAKDRAKTKSSLRALPLNTDLKDRLLEIKKQQEMYQKKFKRSYDKKWLDYVMVDELGGLILPDYITPAWKRLLEKNNMRVIRFHDLRHTCASLLLNKGKYDGITLKDIQVWLGHSDFSTTANTYSHLDATSKVSSLSALSGAVSLAGCP</sequence>
<dbReference type="AlphaFoldDB" id="A0A9D5M4Q1"/>
<dbReference type="GO" id="GO:0015074">
    <property type="term" value="P:DNA integration"/>
    <property type="evidence" value="ECO:0007669"/>
    <property type="project" value="UniProtKB-KW"/>
</dbReference>
<dbReference type="PANTHER" id="PTHR30349">
    <property type="entry name" value="PHAGE INTEGRASE-RELATED"/>
    <property type="match status" value="1"/>
</dbReference>
<evidence type="ECO:0000259" key="6">
    <source>
        <dbReference type="PROSITE" id="PS51898"/>
    </source>
</evidence>
<dbReference type="CDD" id="cd01189">
    <property type="entry name" value="INT_ICEBs1_C_like"/>
    <property type="match status" value="1"/>
</dbReference>
<comment type="function">
    <text evidence="1">Site-specific tyrosine recombinase, which acts by catalyzing the cutting and rejoining of the recombining DNA molecules.</text>
</comment>
<organism evidence="7 8">
    <name type="scientific">Ructibacterium gallinarum</name>
    <dbReference type="NCBI Taxonomy" id="2779355"/>
    <lineage>
        <taxon>Bacteria</taxon>
        <taxon>Bacillati</taxon>
        <taxon>Bacillota</taxon>
        <taxon>Clostridia</taxon>
        <taxon>Eubacteriales</taxon>
        <taxon>Oscillospiraceae</taxon>
        <taxon>Ructibacterium</taxon>
    </lineage>
</organism>
<dbReference type="RefSeq" id="WP_226393217.1">
    <property type="nucleotide sequence ID" value="NZ_JADCKB010000020.1"/>
</dbReference>
<accession>A0A9D5M4Q1</accession>
<dbReference type="Gene3D" id="1.10.443.10">
    <property type="entry name" value="Intergrase catalytic core"/>
    <property type="match status" value="1"/>
</dbReference>
<dbReference type="InterPro" id="IPR050090">
    <property type="entry name" value="Tyrosine_recombinase_XerCD"/>
</dbReference>
<keyword evidence="3" id="KW-0229">DNA integration</keyword>
<reference evidence="7" key="1">
    <citation type="submission" date="2020-10" db="EMBL/GenBank/DDBJ databases">
        <title>ChiBAC.</title>
        <authorList>
            <person name="Zenner C."/>
            <person name="Hitch T.C.A."/>
            <person name="Clavel T."/>
        </authorList>
    </citation>
    <scope>NUCLEOTIDE SEQUENCE</scope>
    <source>
        <strain evidence="7">DSM 107454</strain>
    </source>
</reference>
<evidence type="ECO:0000256" key="5">
    <source>
        <dbReference type="ARBA" id="ARBA00023172"/>
    </source>
</evidence>
<evidence type="ECO:0000256" key="1">
    <source>
        <dbReference type="ARBA" id="ARBA00003283"/>
    </source>
</evidence>
<evidence type="ECO:0000256" key="4">
    <source>
        <dbReference type="ARBA" id="ARBA00023125"/>
    </source>
</evidence>
<name>A0A9D5M4Q1_9FIRM</name>
<dbReference type="SUPFAM" id="SSF56349">
    <property type="entry name" value="DNA breaking-rejoining enzymes"/>
    <property type="match status" value="1"/>
</dbReference>
<dbReference type="PROSITE" id="PS51898">
    <property type="entry name" value="TYR_RECOMBINASE"/>
    <property type="match status" value="1"/>
</dbReference>
<dbReference type="Gene3D" id="1.10.150.130">
    <property type="match status" value="1"/>
</dbReference>
<protein>
    <submittedName>
        <fullName evidence="7">Site-specific integrase</fullName>
    </submittedName>
</protein>
<comment type="caution">
    <text evidence="7">The sequence shown here is derived from an EMBL/GenBank/DDBJ whole genome shotgun (WGS) entry which is preliminary data.</text>
</comment>
<dbReference type="PANTHER" id="PTHR30349:SF41">
    <property type="entry name" value="INTEGRASE_RECOMBINASE PROTEIN MJ0367-RELATED"/>
    <property type="match status" value="1"/>
</dbReference>
<evidence type="ECO:0000256" key="3">
    <source>
        <dbReference type="ARBA" id="ARBA00022908"/>
    </source>
</evidence>
<proteinExistence type="inferred from homology"/>